<evidence type="ECO:0000256" key="1">
    <source>
        <dbReference type="SAM" id="Coils"/>
    </source>
</evidence>
<sequence>MPEKGEASAERTTLPSPKPVRDRLAALQWQAKALAEERSRLEERLRQVEAFLQIQPRVAQRLETLSTALFGDILDEVERNLTYALQDILGQDLRVVTSRQVQRGKVQIRFGIERAGQPEDILRGQGGSVCNVLSVGLRFIALSQLDEREHRRFVVLDEQDCWLRPDLVPRLMAIVHTIAHKLGFQVLVISHHSVDLFREHADRIFTLRPSPDPREGVRVERLDVDRAAESPSDPY</sequence>
<dbReference type="Gene3D" id="3.40.50.300">
    <property type="entry name" value="P-loop containing nucleotide triphosphate hydrolases"/>
    <property type="match status" value="1"/>
</dbReference>
<evidence type="ECO:0000313" key="4">
    <source>
        <dbReference type="Proteomes" id="UP000184076"/>
    </source>
</evidence>
<dbReference type="SUPFAM" id="SSF52540">
    <property type="entry name" value="P-loop containing nucleoside triphosphate hydrolases"/>
    <property type="match status" value="1"/>
</dbReference>
<dbReference type="InterPro" id="IPR027417">
    <property type="entry name" value="P-loop_NTPase"/>
</dbReference>
<dbReference type="AlphaFoldDB" id="A0A1M4YF97"/>
<keyword evidence="4" id="KW-1185">Reference proteome</keyword>
<name>A0A1M4YF97_9BACT</name>
<protein>
    <submittedName>
        <fullName evidence="3">Uncharacterized protein</fullName>
    </submittedName>
</protein>
<dbReference type="EMBL" id="FQVB01000010">
    <property type="protein sequence ID" value="SHF04464.1"/>
    <property type="molecule type" value="Genomic_DNA"/>
</dbReference>
<organism evidence="3 4">
    <name type="scientific">Desulfacinum infernum DSM 9756</name>
    <dbReference type="NCBI Taxonomy" id="1121391"/>
    <lineage>
        <taxon>Bacteria</taxon>
        <taxon>Pseudomonadati</taxon>
        <taxon>Thermodesulfobacteriota</taxon>
        <taxon>Syntrophobacteria</taxon>
        <taxon>Syntrophobacterales</taxon>
        <taxon>Syntrophobacteraceae</taxon>
        <taxon>Desulfacinum</taxon>
    </lineage>
</organism>
<dbReference type="Proteomes" id="UP000184076">
    <property type="component" value="Unassembled WGS sequence"/>
</dbReference>
<reference evidence="4" key="1">
    <citation type="submission" date="2016-11" db="EMBL/GenBank/DDBJ databases">
        <authorList>
            <person name="Varghese N."/>
            <person name="Submissions S."/>
        </authorList>
    </citation>
    <scope>NUCLEOTIDE SEQUENCE [LARGE SCALE GENOMIC DNA]</scope>
    <source>
        <strain evidence="4">DSM 9756</strain>
    </source>
</reference>
<feature type="coiled-coil region" evidence="1">
    <location>
        <begin position="24"/>
        <end position="51"/>
    </location>
</feature>
<gene>
    <name evidence="3" type="ORF">SAMN02745206_01244</name>
</gene>
<keyword evidence="1" id="KW-0175">Coiled coil</keyword>
<dbReference type="RefSeq" id="WP_073037990.1">
    <property type="nucleotide sequence ID" value="NZ_FQVB01000010.1"/>
</dbReference>
<proteinExistence type="predicted"/>
<feature type="region of interest" description="Disordered" evidence="2">
    <location>
        <begin position="1"/>
        <end position="20"/>
    </location>
</feature>
<evidence type="ECO:0000256" key="2">
    <source>
        <dbReference type="SAM" id="MobiDB-lite"/>
    </source>
</evidence>
<evidence type="ECO:0000313" key="3">
    <source>
        <dbReference type="EMBL" id="SHF04464.1"/>
    </source>
</evidence>
<accession>A0A1M4YF97</accession>
<dbReference type="STRING" id="1121391.SAMN02745206_01244"/>